<accession>A0A645GH15</accession>
<comment type="caution">
    <text evidence="1">The sequence shown here is derived from an EMBL/GenBank/DDBJ whole genome shotgun (WGS) entry which is preliminary data.</text>
</comment>
<reference evidence="1" key="1">
    <citation type="submission" date="2019-08" db="EMBL/GenBank/DDBJ databases">
        <authorList>
            <person name="Kucharzyk K."/>
            <person name="Murdoch R.W."/>
            <person name="Higgins S."/>
            <person name="Loffler F."/>
        </authorList>
    </citation>
    <scope>NUCLEOTIDE SEQUENCE</scope>
</reference>
<gene>
    <name evidence="1" type="ORF">SDC9_172679</name>
</gene>
<protein>
    <submittedName>
        <fullName evidence="1">Uncharacterized protein</fullName>
    </submittedName>
</protein>
<sequence length="103" mass="11126">MFRASGGSPRQVTAILNDGIQHLPIVRGNVLHVTHVFVTPFNLEGTHTGVDQRAKVSGLIVIFHRQQVFFIGHHASLIVFQGIRQTASLGTVATVSTASGLRM</sequence>
<proteinExistence type="predicted"/>
<name>A0A645GH15_9ZZZZ</name>
<dbReference type="EMBL" id="VSSQ01074388">
    <property type="protein sequence ID" value="MPN25272.1"/>
    <property type="molecule type" value="Genomic_DNA"/>
</dbReference>
<organism evidence="1">
    <name type="scientific">bioreactor metagenome</name>
    <dbReference type="NCBI Taxonomy" id="1076179"/>
    <lineage>
        <taxon>unclassified sequences</taxon>
        <taxon>metagenomes</taxon>
        <taxon>ecological metagenomes</taxon>
    </lineage>
</organism>
<evidence type="ECO:0000313" key="1">
    <source>
        <dbReference type="EMBL" id="MPN25272.1"/>
    </source>
</evidence>
<dbReference type="AlphaFoldDB" id="A0A645GH15"/>